<comment type="caution">
    <text evidence="1">The sequence shown here is derived from an EMBL/GenBank/DDBJ whole genome shotgun (WGS) entry which is preliminary data.</text>
</comment>
<protein>
    <submittedName>
        <fullName evidence="1">Uncharacterized protein</fullName>
    </submittedName>
</protein>
<dbReference type="Pfam" id="PF17963">
    <property type="entry name" value="Big_9"/>
    <property type="match status" value="1"/>
</dbReference>
<dbReference type="Gene3D" id="2.60.40.3440">
    <property type="match status" value="2"/>
</dbReference>
<keyword evidence="2" id="KW-1185">Reference proteome</keyword>
<dbReference type="EMBL" id="RJJD01000005">
    <property type="protein sequence ID" value="RNI26845.1"/>
    <property type="molecule type" value="Genomic_DNA"/>
</dbReference>
<organism evidence="1 2">
    <name type="scientific">Rufibacter latericius</name>
    <dbReference type="NCBI Taxonomy" id="2487040"/>
    <lineage>
        <taxon>Bacteria</taxon>
        <taxon>Pseudomonadati</taxon>
        <taxon>Bacteroidota</taxon>
        <taxon>Cytophagia</taxon>
        <taxon>Cytophagales</taxon>
        <taxon>Hymenobacteraceae</taxon>
        <taxon>Rufibacter</taxon>
    </lineage>
</organism>
<sequence>MMMKKYTAYVSALLLLVLGLFSWGCDQEQGDELPLSFQDFKIYPDEMYTLKNNGGWSTFELRPLVNDSIRTQVTIKYSQPVHGQLASGCNGGTEMCYVFKEDFVGDDSLTYTVCSDKICKTEKILLHIEEPLPTSQCISKLGADSLETTMNTPKEIKLFANDILFCPGGSSYGPIVVQPRHGSLRFYDYGGTSYKSVTFIYTPHANYVGEDSFTYRADMGYGVSQDMPVKVTVKAN</sequence>
<evidence type="ECO:0000313" key="1">
    <source>
        <dbReference type="EMBL" id="RNI26845.1"/>
    </source>
</evidence>
<dbReference type="OrthoDB" id="9805017at2"/>
<dbReference type="Proteomes" id="UP000272117">
    <property type="component" value="Unassembled WGS sequence"/>
</dbReference>
<dbReference type="AlphaFoldDB" id="A0A3M9MNS0"/>
<gene>
    <name evidence="1" type="ORF">EFB08_10210</name>
</gene>
<proteinExistence type="predicted"/>
<name>A0A3M9MNS0_9BACT</name>
<evidence type="ECO:0000313" key="2">
    <source>
        <dbReference type="Proteomes" id="UP000272117"/>
    </source>
</evidence>
<reference evidence="1 2" key="1">
    <citation type="submission" date="2018-11" db="EMBL/GenBank/DDBJ databases">
        <title>Rufibacter latericius sp. nov., isolated from water in Baiyang Lake.</title>
        <authorList>
            <person name="Yang Y."/>
        </authorList>
    </citation>
    <scope>NUCLEOTIDE SEQUENCE [LARGE SCALE GENOMIC DNA]</scope>
    <source>
        <strain evidence="1 2">R-22-1c-1</strain>
    </source>
</reference>
<accession>A0A3M9MNS0</accession>